<dbReference type="AlphaFoldDB" id="A0A1V0U2T6"/>
<gene>
    <name evidence="1" type="ORF">B1H19_19020</name>
</gene>
<dbReference type="OrthoDB" id="5082334at2"/>
<dbReference type="STRING" id="553510.B1H19_19020"/>
<sequence length="106" mass="11024">MTRVPGWLLRHRIAIEPYRGDTAYGPSFGPQVVDIPALVAAVRTQVRDPEGREVLATAQIIAAPGLDCPPGSRVTLPDGRTATAISSASHTAPGLPVPASVEVMCG</sequence>
<name>A0A1V0U2T6_9ACTN</name>
<evidence type="ECO:0000313" key="1">
    <source>
        <dbReference type="EMBL" id="ARF59555.1"/>
    </source>
</evidence>
<dbReference type="EMBL" id="CP020569">
    <property type="protein sequence ID" value="ARF59555.1"/>
    <property type="molecule type" value="Genomic_DNA"/>
</dbReference>
<proteinExistence type="predicted"/>
<organism evidence="1 2">
    <name type="scientific">Streptomyces gilvosporeus</name>
    <dbReference type="NCBI Taxonomy" id="553510"/>
    <lineage>
        <taxon>Bacteria</taxon>
        <taxon>Bacillati</taxon>
        <taxon>Actinomycetota</taxon>
        <taxon>Actinomycetes</taxon>
        <taxon>Kitasatosporales</taxon>
        <taxon>Streptomycetaceae</taxon>
        <taxon>Streptomyces</taxon>
    </lineage>
</organism>
<protein>
    <recommendedName>
        <fullName evidence="3">Head-to-tail stopper</fullName>
    </recommendedName>
</protein>
<accession>A0A1V0U2T6</accession>
<evidence type="ECO:0008006" key="3">
    <source>
        <dbReference type="Google" id="ProtNLM"/>
    </source>
</evidence>
<evidence type="ECO:0000313" key="2">
    <source>
        <dbReference type="Proteomes" id="UP000192726"/>
    </source>
</evidence>
<dbReference type="KEGG" id="sgv:B1H19_19020"/>
<dbReference type="Proteomes" id="UP000192726">
    <property type="component" value="Chromosome"/>
</dbReference>
<keyword evidence="2" id="KW-1185">Reference proteome</keyword>
<reference evidence="1 2" key="1">
    <citation type="submission" date="2017-04" db="EMBL/GenBank/DDBJ databases">
        <title>Complete Genome Sequence of Streptomyces gilvosporeus F607, a Capable Producer of Natamycin.</title>
        <authorList>
            <person name="Zong G."/>
            <person name="Zhong C."/>
            <person name="Fu J."/>
            <person name="Qin R."/>
            <person name="Cao G."/>
        </authorList>
    </citation>
    <scope>NUCLEOTIDE SEQUENCE [LARGE SCALE GENOMIC DNA]</scope>
    <source>
        <strain evidence="1 2">F607</strain>
    </source>
</reference>